<organism evidence="8 9">
    <name type="scientific">Saccharicrinis carchari</name>
    <dbReference type="NCBI Taxonomy" id="1168039"/>
    <lineage>
        <taxon>Bacteria</taxon>
        <taxon>Pseudomonadati</taxon>
        <taxon>Bacteroidota</taxon>
        <taxon>Bacteroidia</taxon>
        <taxon>Marinilabiliales</taxon>
        <taxon>Marinilabiliaceae</taxon>
        <taxon>Saccharicrinis</taxon>
    </lineage>
</organism>
<dbReference type="PANTHER" id="PTHR30026">
    <property type="entry name" value="OUTER MEMBRANE PROTEIN TOLC"/>
    <property type="match status" value="1"/>
</dbReference>
<keyword evidence="4" id="KW-1134">Transmembrane beta strand</keyword>
<protein>
    <submittedName>
        <fullName evidence="8">Outer membrane protein TolC</fullName>
    </submittedName>
</protein>
<keyword evidence="5" id="KW-0812">Transmembrane</keyword>
<dbReference type="EMBL" id="FXTB01000001">
    <property type="protein sequence ID" value="SMO39114.1"/>
    <property type="molecule type" value="Genomic_DNA"/>
</dbReference>
<proteinExistence type="inferred from homology"/>
<evidence type="ECO:0000256" key="3">
    <source>
        <dbReference type="ARBA" id="ARBA00022448"/>
    </source>
</evidence>
<accession>A0A521AWE5</accession>
<evidence type="ECO:0000313" key="8">
    <source>
        <dbReference type="EMBL" id="SMO39114.1"/>
    </source>
</evidence>
<comment type="subcellular location">
    <subcellularLocation>
        <location evidence="1">Cell outer membrane</location>
    </subcellularLocation>
</comment>
<evidence type="ECO:0000313" key="9">
    <source>
        <dbReference type="Proteomes" id="UP000319040"/>
    </source>
</evidence>
<evidence type="ECO:0000256" key="2">
    <source>
        <dbReference type="ARBA" id="ARBA00007613"/>
    </source>
</evidence>
<dbReference type="GO" id="GO:0009279">
    <property type="term" value="C:cell outer membrane"/>
    <property type="evidence" value="ECO:0007669"/>
    <property type="project" value="UniProtKB-SubCell"/>
</dbReference>
<dbReference type="GO" id="GO:0015562">
    <property type="term" value="F:efflux transmembrane transporter activity"/>
    <property type="evidence" value="ECO:0007669"/>
    <property type="project" value="InterPro"/>
</dbReference>
<evidence type="ECO:0000256" key="5">
    <source>
        <dbReference type="ARBA" id="ARBA00022692"/>
    </source>
</evidence>
<dbReference type="GO" id="GO:0015288">
    <property type="term" value="F:porin activity"/>
    <property type="evidence" value="ECO:0007669"/>
    <property type="project" value="TreeGrafter"/>
</dbReference>
<comment type="similarity">
    <text evidence="2">Belongs to the outer membrane factor (OMF) (TC 1.B.17) family.</text>
</comment>
<dbReference type="SUPFAM" id="SSF56954">
    <property type="entry name" value="Outer membrane efflux proteins (OEP)"/>
    <property type="match status" value="1"/>
</dbReference>
<sequence length="789" mass="88522">MKLIFTTTLLLLFPIFTHSQTTVKIGVVSDFEMAGVMSDFLHTELIGQIQKTVGSAYSIQLEDDNLFMAQRTPEAVVQSYQKLTPRCNIILVMGAVSLNGILQIKNYPVPTLVLGVIDPDVQGVPHSLTGTSGISNFSYLLASQNIREELVAFKNLARIDNITILFDSATHNAIADNKTSEEVELLMEDEGLKVNISPVLLNDIHNSLNKMPAQTQGVYIAMPYKFPGDEIQQIADYLIERNLPSFTMTKWQVNEGLMASISGNTGMDQLLKKTAVMVDGVLRGEDMANMPVALNTREQIYLNLSTAKKIGFSPSFDVLFSAELLEDGLANGRKEYSIEEVIEKAISTNLNISISKKDDEYAAQEIKAARSQYLPDINLSATAMQINQERAMAAIGQSEQSVSGTASLRQLVYSDEAIANIKIQKYLSEAQQYASQQEINNVILDVFVAYFNILEAKANVLIQKENYQSSKQNLELAQIRVNVGSSSNADVFRWKSEVANANQTLIQASSNEMLAHLNLNNLLNNTLAEDFKIEDMSIRGEFYKKHVSNFGEEYFNTPERLKMVTQFLIGEAQQNHPAKKQIEASMDVIERQRSISQRKFYTPTVAIQSQADDVWWRGGKASSAPPGSSFNYLSWNIGLSVSYPLFSGNRRRINLKKSIIDREQIEMQEERLNNDLALNVREKALRLTVAHTNLHFSQLSSKNAQQNFELVQENYKQGTVSITQLIDAQKAALQTKQAYAFSIYKLLVAHIQMEHAIGFFSLLQSPEAIFQLNQRFNQSMIEQYDVQNE</sequence>
<gene>
    <name evidence="8" type="ORF">SAMN06265379_101470</name>
</gene>
<name>A0A521AWE5_SACCC</name>
<dbReference type="Gene3D" id="1.20.1600.10">
    <property type="entry name" value="Outer membrane efflux proteins (OEP)"/>
    <property type="match status" value="1"/>
</dbReference>
<dbReference type="InterPro" id="IPR051906">
    <property type="entry name" value="TolC-like"/>
</dbReference>
<evidence type="ECO:0000256" key="6">
    <source>
        <dbReference type="ARBA" id="ARBA00023136"/>
    </source>
</evidence>
<dbReference type="PANTHER" id="PTHR30026:SF20">
    <property type="entry name" value="OUTER MEMBRANE PROTEIN TOLC"/>
    <property type="match status" value="1"/>
</dbReference>
<evidence type="ECO:0000256" key="4">
    <source>
        <dbReference type="ARBA" id="ARBA00022452"/>
    </source>
</evidence>
<keyword evidence="6" id="KW-0472">Membrane</keyword>
<dbReference type="OrthoDB" id="916581at2"/>
<dbReference type="RefSeq" id="WP_142531844.1">
    <property type="nucleotide sequence ID" value="NZ_FXTB01000001.1"/>
</dbReference>
<keyword evidence="7" id="KW-0998">Cell outer membrane</keyword>
<reference evidence="8 9" key="1">
    <citation type="submission" date="2017-05" db="EMBL/GenBank/DDBJ databases">
        <authorList>
            <person name="Varghese N."/>
            <person name="Submissions S."/>
        </authorList>
    </citation>
    <scope>NUCLEOTIDE SEQUENCE [LARGE SCALE GENOMIC DNA]</scope>
    <source>
        <strain evidence="8 9">DSM 27040</strain>
    </source>
</reference>
<dbReference type="Gene3D" id="3.40.50.2300">
    <property type="match status" value="2"/>
</dbReference>
<dbReference type="GO" id="GO:1990281">
    <property type="term" value="C:efflux pump complex"/>
    <property type="evidence" value="ECO:0007669"/>
    <property type="project" value="TreeGrafter"/>
</dbReference>
<dbReference type="InterPro" id="IPR007487">
    <property type="entry name" value="ABC_transpt-TYRBP-like"/>
</dbReference>
<keyword evidence="9" id="KW-1185">Reference proteome</keyword>
<evidence type="ECO:0000256" key="1">
    <source>
        <dbReference type="ARBA" id="ARBA00004442"/>
    </source>
</evidence>
<dbReference type="AlphaFoldDB" id="A0A521AWE5"/>
<dbReference type="InterPro" id="IPR003423">
    <property type="entry name" value="OMP_efflux"/>
</dbReference>
<dbReference type="Proteomes" id="UP000319040">
    <property type="component" value="Unassembled WGS sequence"/>
</dbReference>
<dbReference type="Pfam" id="PF04392">
    <property type="entry name" value="ABC_sub_bind"/>
    <property type="match status" value="1"/>
</dbReference>
<keyword evidence="3" id="KW-0813">Transport</keyword>
<dbReference type="Pfam" id="PF02321">
    <property type="entry name" value="OEP"/>
    <property type="match status" value="2"/>
</dbReference>
<evidence type="ECO:0000256" key="7">
    <source>
        <dbReference type="ARBA" id="ARBA00023237"/>
    </source>
</evidence>